<dbReference type="Pfam" id="PF00067">
    <property type="entry name" value="p450"/>
    <property type="match status" value="1"/>
</dbReference>
<proteinExistence type="inferred from homology"/>
<feature type="binding site" description="axial binding residue" evidence="5">
    <location>
        <position position="468"/>
    </location>
    <ligand>
        <name>heme</name>
        <dbReference type="ChEBI" id="CHEBI:30413"/>
    </ligand>
    <ligandPart>
        <name>Fe</name>
        <dbReference type="ChEBI" id="CHEBI:18248"/>
    </ligandPart>
</feature>
<dbReference type="PROSITE" id="PS00086">
    <property type="entry name" value="CYTOCHROME_P450"/>
    <property type="match status" value="1"/>
</dbReference>
<keyword evidence="7" id="KW-0812">Transmembrane</keyword>
<sequence>MLNLLDSLTFVLSSPSLLLFLFLFLFLLVALPLLFLTRSSFSTPGPRPLPFLGNLIEVAGAFNDFADWTYRTTLKYSGRSWTYAAPFIGRFVVATDPRVMEFVLGKEGFDNFEKGLEFRWKIAPLFGTGIFNSDGPHWVHQRKIISRIFTSRNLREYFTRVFLSHSAILGAVLSTLAASDDPIDLQDLFHRLTLDSFSQIAFSCRLESLQGAAACSDASWGHSFSESQRIVSRRLFDPLWWFKEKTGKDNVELKKHLEVVDALVYRIIEERRGEVGDGEEVQGEDLLSRFMRYRDEDTGEALSNTELRDWVVNMTIAGRDTTATGLSWAIYRLAQNPTVLSKLRAELATHLPHDRTTEITHEMLADLVYTHACYLESLRLHPSIPANMKMCVRDTFLPDGTPVHKGNWLLWSTYAMGRMESIWGPDAMEYKPERWLVESVDKLGKKCMSIKQESPFKFLAFNAGPRSCLGMTMAILEAKTTLALLLRDFDIELLNDPPVEYTPSITYYMKNGLWVKVHKRKADEAGDWKQDMVGSVEE</sequence>
<keyword evidence="5 6" id="KW-0349">Heme</keyword>
<evidence type="ECO:0000256" key="5">
    <source>
        <dbReference type="PIRSR" id="PIRSR602401-1"/>
    </source>
</evidence>
<dbReference type="OrthoDB" id="1470350at2759"/>
<dbReference type="PRINTS" id="PR00385">
    <property type="entry name" value="P450"/>
</dbReference>
<keyword evidence="6" id="KW-0503">Monooxygenase</keyword>
<dbReference type="Proteomes" id="UP000268093">
    <property type="component" value="Unassembled WGS sequence"/>
</dbReference>
<dbReference type="PANTHER" id="PTHR24296">
    <property type="entry name" value="CYTOCHROME P450"/>
    <property type="match status" value="1"/>
</dbReference>
<dbReference type="EMBL" id="RBNI01003911">
    <property type="protein sequence ID" value="RUP47940.1"/>
    <property type="molecule type" value="Genomic_DNA"/>
</dbReference>
<keyword evidence="4 5" id="KW-0408">Iron</keyword>
<feature type="transmembrane region" description="Helical" evidence="7">
    <location>
        <begin position="17"/>
        <end position="37"/>
    </location>
</feature>
<evidence type="ECO:0000256" key="2">
    <source>
        <dbReference type="ARBA" id="ARBA00022723"/>
    </source>
</evidence>
<evidence type="ECO:0000313" key="8">
    <source>
        <dbReference type="EMBL" id="RUP47940.1"/>
    </source>
</evidence>
<evidence type="ECO:0000256" key="7">
    <source>
        <dbReference type="SAM" id="Phobius"/>
    </source>
</evidence>
<keyword evidence="7" id="KW-0472">Membrane</keyword>
<dbReference type="InterPro" id="IPR017972">
    <property type="entry name" value="Cyt_P450_CS"/>
</dbReference>
<evidence type="ECO:0000313" key="9">
    <source>
        <dbReference type="Proteomes" id="UP000268093"/>
    </source>
</evidence>
<evidence type="ECO:0000256" key="6">
    <source>
        <dbReference type="RuleBase" id="RU000461"/>
    </source>
</evidence>
<accession>A0A433DAT0</accession>
<protein>
    <submittedName>
        <fullName evidence="8">Cytochrome P450</fullName>
    </submittedName>
</protein>
<comment type="similarity">
    <text evidence="1 6">Belongs to the cytochrome P450 family.</text>
</comment>
<dbReference type="GO" id="GO:0006629">
    <property type="term" value="P:lipid metabolic process"/>
    <property type="evidence" value="ECO:0007669"/>
    <property type="project" value="UniProtKB-ARBA"/>
</dbReference>
<keyword evidence="9" id="KW-1185">Reference proteome</keyword>
<gene>
    <name evidence="8" type="ORF">BC936DRAFT_145151</name>
</gene>
<dbReference type="PRINTS" id="PR00463">
    <property type="entry name" value="EP450I"/>
</dbReference>
<dbReference type="AlphaFoldDB" id="A0A433DAT0"/>
<comment type="caution">
    <text evidence="8">The sequence shown here is derived from an EMBL/GenBank/DDBJ whole genome shotgun (WGS) entry which is preliminary data.</text>
</comment>
<name>A0A433DAT0_9FUNG</name>
<dbReference type="InterPro" id="IPR002401">
    <property type="entry name" value="Cyt_P450_E_grp-I"/>
</dbReference>
<dbReference type="Gene3D" id="1.10.630.10">
    <property type="entry name" value="Cytochrome P450"/>
    <property type="match status" value="1"/>
</dbReference>
<keyword evidence="7" id="KW-1133">Transmembrane helix</keyword>
<dbReference type="GO" id="GO:0020037">
    <property type="term" value="F:heme binding"/>
    <property type="evidence" value="ECO:0007669"/>
    <property type="project" value="InterPro"/>
</dbReference>
<dbReference type="GO" id="GO:0004497">
    <property type="term" value="F:monooxygenase activity"/>
    <property type="evidence" value="ECO:0007669"/>
    <property type="project" value="UniProtKB-KW"/>
</dbReference>
<comment type="cofactor">
    <cofactor evidence="5">
        <name>heme</name>
        <dbReference type="ChEBI" id="CHEBI:30413"/>
    </cofactor>
</comment>
<evidence type="ECO:0000256" key="4">
    <source>
        <dbReference type="ARBA" id="ARBA00023004"/>
    </source>
</evidence>
<dbReference type="GO" id="GO:0005506">
    <property type="term" value="F:iron ion binding"/>
    <property type="evidence" value="ECO:0007669"/>
    <property type="project" value="InterPro"/>
</dbReference>
<dbReference type="SUPFAM" id="SSF48264">
    <property type="entry name" value="Cytochrome P450"/>
    <property type="match status" value="1"/>
</dbReference>
<feature type="transmembrane region" description="Helical" evidence="7">
    <location>
        <begin position="157"/>
        <end position="178"/>
    </location>
</feature>
<reference evidence="8 9" key="1">
    <citation type="journal article" date="2018" name="New Phytol.">
        <title>Phylogenomics of Endogonaceae and evolution of mycorrhizas within Mucoromycota.</title>
        <authorList>
            <person name="Chang Y."/>
            <person name="Desiro A."/>
            <person name="Na H."/>
            <person name="Sandor L."/>
            <person name="Lipzen A."/>
            <person name="Clum A."/>
            <person name="Barry K."/>
            <person name="Grigoriev I.V."/>
            <person name="Martin F.M."/>
            <person name="Stajich J.E."/>
            <person name="Smith M.E."/>
            <person name="Bonito G."/>
            <person name="Spatafora J.W."/>
        </authorList>
    </citation>
    <scope>NUCLEOTIDE SEQUENCE [LARGE SCALE GENOMIC DNA]</scope>
    <source>
        <strain evidence="8 9">GMNB39</strain>
    </source>
</reference>
<dbReference type="InterPro" id="IPR001128">
    <property type="entry name" value="Cyt_P450"/>
</dbReference>
<keyword evidence="3 6" id="KW-0560">Oxidoreductase</keyword>
<dbReference type="GO" id="GO:0016705">
    <property type="term" value="F:oxidoreductase activity, acting on paired donors, with incorporation or reduction of molecular oxygen"/>
    <property type="evidence" value="ECO:0007669"/>
    <property type="project" value="InterPro"/>
</dbReference>
<evidence type="ECO:0000256" key="1">
    <source>
        <dbReference type="ARBA" id="ARBA00010617"/>
    </source>
</evidence>
<organism evidence="8 9">
    <name type="scientific">Jimgerdemannia flammicorona</name>
    <dbReference type="NCBI Taxonomy" id="994334"/>
    <lineage>
        <taxon>Eukaryota</taxon>
        <taxon>Fungi</taxon>
        <taxon>Fungi incertae sedis</taxon>
        <taxon>Mucoromycota</taxon>
        <taxon>Mucoromycotina</taxon>
        <taxon>Endogonomycetes</taxon>
        <taxon>Endogonales</taxon>
        <taxon>Endogonaceae</taxon>
        <taxon>Jimgerdemannia</taxon>
    </lineage>
</organism>
<keyword evidence="2 5" id="KW-0479">Metal-binding</keyword>
<dbReference type="InterPro" id="IPR036396">
    <property type="entry name" value="Cyt_P450_sf"/>
</dbReference>
<evidence type="ECO:0000256" key="3">
    <source>
        <dbReference type="ARBA" id="ARBA00023002"/>
    </source>
</evidence>